<evidence type="ECO:0000313" key="2">
    <source>
        <dbReference type="EMBL" id="ANX04788.1"/>
    </source>
</evidence>
<gene>
    <name evidence="2" type="ORF">PG2T_11845</name>
</gene>
<evidence type="ECO:0000256" key="1">
    <source>
        <dbReference type="SAM" id="Phobius"/>
    </source>
</evidence>
<feature type="transmembrane region" description="Helical" evidence="1">
    <location>
        <begin position="107"/>
        <end position="133"/>
    </location>
</feature>
<dbReference type="KEGG" id="gbi:PG2T_11845"/>
<evidence type="ECO:0008006" key="4">
    <source>
        <dbReference type="Google" id="ProtNLM"/>
    </source>
</evidence>
<protein>
    <recommendedName>
        <fullName evidence="4">Rod shape-determining protein MreD</fullName>
    </recommendedName>
</protein>
<keyword evidence="1" id="KW-0472">Membrane</keyword>
<feature type="transmembrane region" description="Helical" evidence="1">
    <location>
        <begin position="153"/>
        <end position="174"/>
    </location>
</feature>
<keyword evidence="3" id="KW-1185">Reference proteome</keyword>
<organism evidence="2 3">
    <name type="scientific">Immundisolibacter cernigliae</name>
    <dbReference type="NCBI Taxonomy" id="1810504"/>
    <lineage>
        <taxon>Bacteria</taxon>
        <taxon>Pseudomonadati</taxon>
        <taxon>Pseudomonadota</taxon>
        <taxon>Gammaproteobacteria</taxon>
        <taxon>Immundisolibacterales</taxon>
        <taxon>Immundisolibacteraceae</taxon>
        <taxon>Immundisolibacter</taxon>
    </lineage>
</organism>
<keyword evidence="1" id="KW-1133">Transmembrane helix</keyword>
<name>A0A1B1YVS0_9GAMM</name>
<accession>A0A1B1YVS0</accession>
<keyword evidence="1" id="KW-0812">Transmembrane</keyword>
<evidence type="ECO:0000313" key="3">
    <source>
        <dbReference type="Proteomes" id="UP000092952"/>
    </source>
</evidence>
<proteinExistence type="predicted"/>
<dbReference type="STRING" id="1810504.PG2T_11845"/>
<sequence>MIRIAPSGLIAIALLAVMAATRSHHFTSLLGPGDATLAAFFLGGLFLRRAGWLALFLATAGLVDFLAVQAGTSAWCITPGYALLAPAYGALWLAGRRSTGALQSTAGLLRSAGLLASGVVVFFVISNVGFYAFSEAVADLSAIDFALRVATYLPGYLAQAFLYSSAGLALGAWTDPRRPHPGRRLTAPGKVAWASA</sequence>
<dbReference type="AlphaFoldDB" id="A0A1B1YVS0"/>
<dbReference type="Proteomes" id="UP000092952">
    <property type="component" value="Chromosome"/>
</dbReference>
<feature type="transmembrane region" description="Helical" evidence="1">
    <location>
        <begin position="52"/>
        <end position="71"/>
    </location>
</feature>
<dbReference type="RefSeq" id="WP_068805708.1">
    <property type="nucleotide sequence ID" value="NZ_CP014671.1"/>
</dbReference>
<dbReference type="EMBL" id="CP014671">
    <property type="protein sequence ID" value="ANX04788.1"/>
    <property type="molecule type" value="Genomic_DNA"/>
</dbReference>
<reference evidence="3" key="1">
    <citation type="submission" date="2016-03" db="EMBL/GenBank/DDBJ databases">
        <title>Complete genome sequence of Solimmundus cernigliae, representing a novel lineage of polycyclic aromatic hydrocarbon degraders within the Gammaproteobacteria.</title>
        <authorList>
            <person name="Singleton D.R."/>
            <person name="Dickey A.N."/>
            <person name="Scholl E.H."/>
            <person name="Wright F.A."/>
            <person name="Aitken M.D."/>
        </authorList>
    </citation>
    <scope>NUCLEOTIDE SEQUENCE [LARGE SCALE GENOMIC DNA]</scope>
    <source>
        <strain evidence="3">TR3.2</strain>
    </source>
</reference>
<dbReference type="InParanoid" id="A0A1B1YVS0"/>
<feature type="transmembrane region" description="Helical" evidence="1">
    <location>
        <begin position="77"/>
        <end position="95"/>
    </location>
</feature>